<proteinExistence type="predicted"/>
<dbReference type="EMBL" id="AM920435">
    <property type="protein sequence ID" value="CAP85873.1"/>
    <property type="molecule type" value="Genomic_DNA"/>
</dbReference>
<sequence>MLIVNYAGLAYINTVNASSDCFGEANHLNTSGRDGFTRKHIGSMKPAGLLRRARSPRLHSLAPLPLPGRKFVETVQKIGLGLAANGDPYWISGYNIQQNGILSFSA</sequence>
<keyword evidence="2" id="KW-1185">Reference proteome</keyword>
<evidence type="ECO:0000313" key="2">
    <source>
        <dbReference type="Proteomes" id="UP000000724"/>
    </source>
</evidence>
<evidence type="ECO:0000313" key="1">
    <source>
        <dbReference type="EMBL" id="CAP85873.1"/>
    </source>
</evidence>
<dbReference type="VEuPathDB" id="FungiDB:PCH_Pc20g05440"/>
<reference evidence="1 2" key="1">
    <citation type="journal article" date="2008" name="Nat. Biotechnol.">
        <title>Genome sequencing and analysis of the filamentous fungus Penicillium chrysogenum.</title>
        <authorList>
            <person name="van den Berg M.A."/>
            <person name="Albang R."/>
            <person name="Albermann K."/>
            <person name="Badger J.H."/>
            <person name="Daran J.-M."/>
            <person name="Driessen A.J.M."/>
            <person name="Garcia-Estrada C."/>
            <person name="Fedorova N.D."/>
            <person name="Harris D.M."/>
            <person name="Heijne W.H.M."/>
            <person name="Joardar V.S."/>
            <person name="Kiel J.A.K.W."/>
            <person name="Kovalchuk A."/>
            <person name="Martin J.F."/>
            <person name="Nierman W.C."/>
            <person name="Nijland J.G."/>
            <person name="Pronk J.T."/>
            <person name="Roubos J.A."/>
            <person name="van der Klei I.J."/>
            <person name="van Peij N.N.M.E."/>
            <person name="Veenhuis M."/>
            <person name="von Doehren H."/>
            <person name="Wagner C."/>
            <person name="Wortman J.R."/>
            <person name="Bovenberg R.A.L."/>
        </authorList>
    </citation>
    <scope>NUCLEOTIDE SEQUENCE [LARGE SCALE GENOMIC DNA]</scope>
    <source>
        <strain evidence="2">ATCC 28089 / DSM 1075 / NRRL 1951 / Wisconsin 54-1255</strain>
    </source>
</reference>
<gene>
    <name evidence="1" type="ORF">Pc20g05440</name>
    <name evidence="1" type="ORF">PCH_Pc20g05440</name>
</gene>
<dbReference type="HOGENOM" id="CLU_2224093_0_0_1"/>
<dbReference type="Proteomes" id="UP000000724">
    <property type="component" value="Contig Pc00c20"/>
</dbReference>
<dbReference type="AlphaFoldDB" id="B6HEV3"/>
<organism evidence="1 2">
    <name type="scientific">Penicillium rubens (strain ATCC 28089 / DSM 1075 / NRRL 1951 / Wisconsin 54-1255)</name>
    <name type="common">Penicillium chrysogenum</name>
    <dbReference type="NCBI Taxonomy" id="500485"/>
    <lineage>
        <taxon>Eukaryota</taxon>
        <taxon>Fungi</taxon>
        <taxon>Dikarya</taxon>
        <taxon>Ascomycota</taxon>
        <taxon>Pezizomycotina</taxon>
        <taxon>Eurotiomycetes</taxon>
        <taxon>Eurotiomycetidae</taxon>
        <taxon>Eurotiales</taxon>
        <taxon>Aspergillaceae</taxon>
        <taxon>Penicillium</taxon>
        <taxon>Penicillium chrysogenum species complex</taxon>
    </lineage>
</organism>
<name>B6HEV3_PENRW</name>
<accession>B6HEV3</accession>
<protein>
    <submittedName>
        <fullName evidence="1">Uncharacterized protein</fullName>
    </submittedName>
</protein>